<organism evidence="1 2">
    <name type="scientific">Aquimarina muelleri</name>
    <dbReference type="NCBI Taxonomy" id="279356"/>
    <lineage>
        <taxon>Bacteria</taxon>
        <taxon>Pseudomonadati</taxon>
        <taxon>Bacteroidota</taxon>
        <taxon>Flavobacteriia</taxon>
        <taxon>Flavobacteriales</taxon>
        <taxon>Flavobacteriaceae</taxon>
        <taxon>Aquimarina</taxon>
    </lineage>
</organism>
<keyword evidence="2" id="KW-1185">Reference proteome</keyword>
<evidence type="ECO:0000313" key="1">
    <source>
        <dbReference type="EMBL" id="GGX10710.1"/>
    </source>
</evidence>
<sequence>MKRPQSISVIFALVALVFVLTAFKTEDILSQREYLKEMQITDDQKDHGGLVGTWIKQDDPETILVFSLDFTLTEKSKEKTTQNTWSVNSKDREVCIGTSDCIYYDVTELALFLYIDDKIVAYNRDRK</sequence>
<dbReference type="RefSeq" id="WP_027414130.1">
    <property type="nucleotide sequence ID" value="NZ_BMWS01000005.1"/>
</dbReference>
<name>A0A918JTL2_9FLAO</name>
<gene>
    <name evidence="1" type="ORF">GCM10007384_10550</name>
</gene>
<comment type="caution">
    <text evidence="1">The sequence shown here is derived from an EMBL/GenBank/DDBJ whole genome shotgun (WGS) entry which is preliminary data.</text>
</comment>
<dbReference type="Proteomes" id="UP000601108">
    <property type="component" value="Unassembled WGS sequence"/>
</dbReference>
<protein>
    <submittedName>
        <fullName evidence="1">Uncharacterized protein</fullName>
    </submittedName>
</protein>
<reference evidence="1 2" key="1">
    <citation type="journal article" date="2014" name="Int. J. Syst. Evol. Microbiol.">
        <title>Complete genome sequence of Corynebacterium casei LMG S-19264T (=DSM 44701T), isolated from a smear-ripened cheese.</title>
        <authorList>
            <consortium name="US DOE Joint Genome Institute (JGI-PGF)"/>
            <person name="Walter F."/>
            <person name="Albersmeier A."/>
            <person name="Kalinowski J."/>
            <person name="Ruckert C."/>
        </authorList>
    </citation>
    <scope>NUCLEOTIDE SEQUENCE [LARGE SCALE GENOMIC DNA]</scope>
    <source>
        <strain evidence="1 2">KCTC 12285</strain>
    </source>
</reference>
<accession>A0A918JTL2</accession>
<dbReference type="AlphaFoldDB" id="A0A918JTL2"/>
<dbReference type="EMBL" id="BMWS01000005">
    <property type="protein sequence ID" value="GGX10710.1"/>
    <property type="molecule type" value="Genomic_DNA"/>
</dbReference>
<proteinExistence type="predicted"/>
<evidence type="ECO:0000313" key="2">
    <source>
        <dbReference type="Proteomes" id="UP000601108"/>
    </source>
</evidence>